<evidence type="ECO:0000256" key="8">
    <source>
        <dbReference type="ARBA" id="ARBA00022737"/>
    </source>
</evidence>
<evidence type="ECO:0000256" key="15">
    <source>
        <dbReference type="ARBA" id="ARBA00049360"/>
    </source>
</evidence>
<keyword evidence="6" id="KW-0963">Cytoplasm</keyword>
<dbReference type="NCBIfam" id="NF041082">
    <property type="entry name" value="thermosome_alpha"/>
    <property type="match status" value="1"/>
</dbReference>
<dbReference type="InterPro" id="IPR054827">
    <property type="entry name" value="thermosome_alpha"/>
</dbReference>
<dbReference type="Pfam" id="PF13848">
    <property type="entry name" value="Thioredoxin_6"/>
    <property type="match status" value="1"/>
</dbReference>
<evidence type="ECO:0000256" key="7">
    <source>
        <dbReference type="ARBA" id="ARBA00022729"/>
    </source>
</evidence>
<dbReference type="NCBIfam" id="NF041083">
    <property type="entry name" value="thermosome_beta"/>
    <property type="match status" value="1"/>
</dbReference>
<comment type="similarity">
    <text evidence="5 16">Belongs to the TCP-1 chaperonin family.</text>
</comment>
<dbReference type="SUPFAM" id="SSF48592">
    <property type="entry name" value="GroEL equatorial domain-like"/>
    <property type="match status" value="1"/>
</dbReference>
<evidence type="ECO:0000256" key="12">
    <source>
        <dbReference type="ARBA" id="ARBA00023186"/>
    </source>
</evidence>
<dbReference type="CDD" id="cd03073">
    <property type="entry name" value="PDI_b'_ERp72_ERp57"/>
    <property type="match status" value="1"/>
</dbReference>
<feature type="domain" description="Thioredoxin" evidence="20">
    <location>
        <begin position="12"/>
        <end position="125"/>
    </location>
</feature>
<dbReference type="InterPro" id="IPR053374">
    <property type="entry name" value="TCP-1_chaperonin"/>
</dbReference>
<comment type="catalytic activity">
    <reaction evidence="1 19">
        <text>Catalyzes the rearrangement of -S-S- bonds in proteins.</text>
        <dbReference type="EC" id="5.3.4.1"/>
    </reaction>
</comment>
<dbReference type="NCBIfam" id="TIGR01130">
    <property type="entry name" value="ER_PDI_fam"/>
    <property type="match status" value="1"/>
</dbReference>
<dbReference type="PANTHER" id="PTHR11353">
    <property type="entry name" value="CHAPERONIN"/>
    <property type="match status" value="1"/>
</dbReference>
<feature type="non-terminal residue" evidence="21">
    <location>
        <position position="972"/>
    </location>
</feature>
<keyword evidence="13 19" id="KW-0413">Isomerase</keyword>
<dbReference type="Gene3D" id="3.40.30.10">
    <property type="entry name" value="Glutaredoxin"/>
    <property type="match status" value="4"/>
</dbReference>
<dbReference type="InterPro" id="IPR013766">
    <property type="entry name" value="Thioredoxin_domain"/>
</dbReference>
<dbReference type="CDD" id="cd03337">
    <property type="entry name" value="TCP1_gamma"/>
    <property type="match status" value="1"/>
</dbReference>
<keyword evidence="10" id="KW-0256">Endoplasmic reticulum</keyword>
<reference evidence="21" key="1">
    <citation type="journal article" date="2021" name="Cell">
        <title>Tracing the genetic footprints of vertebrate landing in non-teleost ray-finned fishes.</title>
        <authorList>
            <person name="Bi X."/>
            <person name="Wang K."/>
            <person name="Yang L."/>
            <person name="Pan H."/>
            <person name="Jiang H."/>
            <person name="Wei Q."/>
            <person name="Fang M."/>
            <person name="Yu H."/>
            <person name="Zhu C."/>
            <person name="Cai Y."/>
            <person name="He Y."/>
            <person name="Gan X."/>
            <person name="Zeng H."/>
            <person name="Yu D."/>
            <person name="Zhu Y."/>
            <person name="Jiang H."/>
            <person name="Qiu Q."/>
            <person name="Yang H."/>
            <person name="Zhang Y.E."/>
            <person name="Wang W."/>
            <person name="Zhu M."/>
            <person name="He S."/>
            <person name="Zhang G."/>
        </authorList>
    </citation>
    <scope>NUCLEOTIDE SEQUENCE</scope>
    <source>
        <strain evidence="21">Bchr_001</strain>
    </source>
</reference>
<dbReference type="Pfam" id="PF00118">
    <property type="entry name" value="Cpn60_TCP1"/>
    <property type="match status" value="1"/>
</dbReference>
<keyword evidence="7 19" id="KW-0732">Signal</keyword>
<dbReference type="CDD" id="cd02995">
    <property type="entry name" value="PDI_a_PDI_a'_C"/>
    <property type="match status" value="1"/>
</dbReference>
<dbReference type="SUPFAM" id="SSF52833">
    <property type="entry name" value="Thioredoxin-like"/>
    <property type="match status" value="3"/>
</dbReference>
<sequence>MALVILMVSVLVLSGLALSSDVLELGDSDFDFSVRQHETMLVEFFAPWCGHCKKLAPEYEEAATRLKDIVPLAKVDCTANSETCTKFGVNGYPTLKIFRNGEESSAYDGPRSADGIVSHMKKQAGPSSVELKTAKDLEKFISHYDASIVGFFSSSDSAQLAEYVKAASELRDHYRLAHTSIPELLEAHNILGEGVILFRPPRLSNKFEESTSQYSDSISTSSIRSFINENIFGMCPHMTSGNKEQLMRRDILLVFYNIDYVRNPKGSNYWRNRVMKVASKFVSEGRTLSFAVADRQEFAEELSEFGVEDTTGELPVVVIKTLTGEKYIMQDEFTRDGLALEHFVEDYFAKNLKRYVKSEPIPEKNDGPVKVVVAETFDEIVNDQSKDVLIEFYAPWCGHCKNLEPKYIELGQQLANDPNIIIAKMDATANDIPSNYDVQGFPTIYFATKGNKESPKRYETIADVIRTCLGPRAMMKMLLDPMGGVVMTNDGNAILREIQVQHPAAKSMIEISRTQDEEVGDGTTSVIILAGEMLAVAEHFLEQQMHPTVIIGAYRQALEDMVTFLKDISTPVDVNSRDLMLKIINSAINTKVINRWADLACNMALDAVKTVELEENGRKEIDIKQYAKVEKIPGGFIEDSCVLRGVMVNKDVTHPRMRRMIKNPRIVLLDCSLEYKKGESQTEIEITREEDFARILQMEEEYIQQICEDIIRLKPDLIFTEKGISDLAQHYLMKANITAIRRVRKTDNNRIARYVAYRQPRIASRTDELREEDVGTGAGQFEIKKIGDEYFTFITECKDPKACTIILRGASKEILAEVERNLHDAMQVCRNVLLDPYLVPGGGAVEMAISHLLTERSKSMTGVEQWPYRAVAQALEVIPRTLIQNCGASTIRVLTSLRAKHTQEGSTSWGVNGETGALVDMKDMGIWEPLVVKAQTYKTAMETAILLLRIDDIVSGHKKKGDESNKAPEADN</sequence>
<evidence type="ECO:0000256" key="6">
    <source>
        <dbReference type="ARBA" id="ARBA00022490"/>
    </source>
</evidence>
<keyword evidence="12 16" id="KW-0143">Chaperone</keyword>
<dbReference type="PRINTS" id="PR00304">
    <property type="entry name" value="TCOMPLEXTCP1"/>
</dbReference>
<protein>
    <recommendedName>
        <fullName evidence="17 19">Multifunctional fusion protein</fullName>
    </recommendedName>
    <domain>
        <recommendedName>
            <fullName evidence="19">Protein disulfide-isomerase</fullName>
            <ecNumber evidence="19">5.3.4.1</ecNumber>
        </recommendedName>
    </domain>
    <domain>
        <recommendedName>
            <fullName evidence="17">T-complex protein 1 subunit gamma</fullName>
        </recommendedName>
    </domain>
</protein>
<dbReference type="InterPro" id="IPR005792">
    <property type="entry name" value="Prot_disulphide_isomerase"/>
</dbReference>
<dbReference type="Proteomes" id="UP001166052">
    <property type="component" value="Unassembled WGS sequence"/>
</dbReference>
<proteinExistence type="inferred from homology"/>
<keyword evidence="9 16" id="KW-0547">Nucleotide-binding</keyword>
<dbReference type="Gene3D" id="3.50.7.10">
    <property type="entry name" value="GroEL"/>
    <property type="match status" value="1"/>
</dbReference>
<gene>
    <name evidence="21" type="primary">Cct3</name>
    <name evidence="21" type="ORF">GTO92_0011823</name>
</gene>
<dbReference type="EC" id="5.3.4.1" evidence="19"/>
<evidence type="ECO:0000259" key="20">
    <source>
        <dbReference type="PROSITE" id="PS51352"/>
    </source>
</evidence>
<dbReference type="Gene3D" id="1.10.560.10">
    <property type="entry name" value="GroEL-like equatorial domain"/>
    <property type="match status" value="1"/>
</dbReference>
<dbReference type="InterPro" id="IPR017937">
    <property type="entry name" value="Thioredoxin_CS"/>
</dbReference>
<evidence type="ECO:0000256" key="14">
    <source>
        <dbReference type="ARBA" id="ARBA00023284"/>
    </source>
</evidence>
<dbReference type="InterPro" id="IPR017998">
    <property type="entry name" value="Chaperone_TCP-1"/>
</dbReference>
<dbReference type="CDD" id="cd02961">
    <property type="entry name" value="PDI_a_family"/>
    <property type="match status" value="1"/>
</dbReference>
<dbReference type="InterPro" id="IPR012719">
    <property type="entry name" value="Chap_CCT_gamma"/>
</dbReference>
<evidence type="ECO:0000256" key="17">
    <source>
        <dbReference type="RuleBase" id="RU004191"/>
    </source>
</evidence>
<dbReference type="InterPro" id="IPR002194">
    <property type="entry name" value="Chaperonin_TCP-1_CS"/>
</dbReference>
<dbReference type="CDD" id="cd03069">
    <property type="entry name" value="PDI_b_ERp57"/>
    <property type="match status" value="1"/>
</dbReference>
<comment type="caution">
    <text evidence="21">The sequence shown here is derived from an EMBL/GenBank/DDBJ whole genome shotgun (WGS) entry which is preliminary data.</text>
</comment>
<evidence type="ECO:0000256" key="9">
    <source>
        <dbReference type="ARBA" id="ARBA00022741"/>
    </source>
</evidence>
<accession>A0ABS2Z2V4</accession>
<evidence type="ECO:0000256" key="13">
    <source>
        <dbReference type="ARBA" id="ARBA00023235"/>
    </source>
</evidence>
<keyword evidence="14" id="KW-0676">Redox-active center</keyword>
<dbReference type="NCBIfam" id="TIGR01126">
    <property type="entry name" value="pdi_dom"/>
    <property type="match status" value="1"/>
</dbReference>
<dbReference type="InterPro" id="IPR005788">
    <property type="entry name" value="PDI_thioredoxin-like_dom"/>
</dbReference>
<dbReference type="SUPFAM" id="SSF54849">
    <property type="entry name" value="GroEL-intermediate domain like"/>
    <property type="match status" value="1"/>
</dbReference>
<dbReference type="InterPro" id="IPR027409">
    <property type="entry name" value="GroEL-like_apical_dom_sf"/>
</dbReference>
<dbReference type="PROSITE" id="PS51352">
    <property type="entry name" value="THIOREDOXIN_2"/>
    <property type="match status" value="2"/>
</dbReference>
<evidence type="ECO:0000313" key="22">
    <source>
        <dbReference type="Proteomes" id="UP001166052"/>
    </source>
</evidence>
<feature type="non-terminal residue" evidence="21">
    <location>
        <position position="1"/>
    </location>
</feature>
<evidence type="ECO:0000256" key="2">
    <source>
        <dbReference type="ARBA" id="ARBA00004319"/>
    </source>
</evidence>
<evidence type="ECO:0000256" key="16">
    <source>
        <dbReference type="RuleBase" id="RU004187"/>
    </source>
</evidence>
<evidence type="ECO:0000256" key="1">
    <source>
        <dbReference type="ARBA" id="ARBA00001182"/>
    </source>
</evidence>
<name>A0ABS2Z2V4_POLSE</name>
<dbReference type="Pfam" id="PF00085">
    <property type="entry name" value="Thioredoxin"/>
    <property type="match status" value="2"/>
</dbReference>
<dbReference type="Gene3D" id="3.30.260.10">
    <property type="entry name" value="TCP-1-like chaperonin intermediate domain"/>
    <property type="match status" value="1"/>
</dbReference>
<dbReference type="PROSITE" id="PS00995">
    <property type="entry name" value="TCP1_3"/>
    <property type="match status" value="1"/>
</dbReference>
<evidence type="ECO:0000256" key="10">
    <source>
        <dbReference type="ARBA" id="ARBA00022824"/>
    </source>
</evidence>
<evidence type="ECO:0000256" key="19">
    <source>
        <dbReference type="RuleBase" id="RU361130"/>
    </source>
</evidence>
<organism evidence="21 22">
    <name type="scientific">Polypterus senegalus</name>
    <name type="common">Senegal bichir</name>
    <dbReference type="NCBI Taxonomy" id="55291"/>
    <lineage>
        <taxon>Eukaryota</taxon>
        <taxon>Metazoa</taxon>
        <taxon>Chordata</taxon>
        <taxon>Craniata</taxon>
        <taxon>Vertebrata</taxon>
        <taxon>Euteleostomi</taxon>
        <taxon>Actinopterygii</taxon>
        <taxon>Polypteriformes</taxon>
        <taxon>Polypteridae</taxon>
        <taxon>Polypterus</taxon>
    </lineage>
</organism>
<evidence type="ECO:0000256" key="18">
    <source>
        <dbReference type="RuleBase" id="RU004208"/>
    </source>
</evidence>
<dbReference type="PROSITE" id="PS00194">
    <property type="entry name" value="THIOREDOXIN_1"/>
    <property type="match status" value="2"/>
</dbReference>
<dbReference type="NCBIfam" id="TIGR02344">
    <property type="entry name" value="chap_CCT_gamma"/>
    <property type="match status" value="1"/>
</dbReference>
<dbReference type="EMBL" id="JAAWVN010018095">
    <property type="protein sequence ID" value="MBN3292759.1"/>
    <property type="molecule type" value="Genomic_DNA"/>
</dbReference>
<comment type="similarity">
    <text evidence="4 18">Belongs to the protein disulfide isomerase family.</text>
</comment>
<evidence type="ECO:0000256" key="4">
    <source>
        <dbReference type="ARBA" id="ARBA00006347"/>
    </source>
</evidence>
<keyword evidence="11 16" id="KW-0067">ATP-binding</keyword>
<dbReference type="InterPro" id="IPR036249">
    <property type="entry name" value="Thioredoxin-like_sf"/>
</dbReference>
<dbReference type="InterPro" id="IPR027410">
    <property type="entry name" value="TCP-1-like_intermed_sf"/>
</dbReference>
<comment type="catalytic activity">
    <reaction evidence="15">
        <text>ATP + H2O = ADP + phosphate + H(+)</text>
        <dbReference type="Rhea" id="RHEA:13065"/>
        <dbReference type="ChEBI" id="CHEBI:15377"/>
        <dbReference type="ChEBI" id="CHEBI:15378"/>
        <dbReference type="ChEBI" id="CHEBI:30616"/>
        <dbReference type="ChEBI" id="CHEBI:43474"/>
        <dbReference type="ChEBI" id="CHEBI:456216"/>
    </reaction>
</comment>
<dbReference type="InterPro" id="IPR002423">
    <property type="entry name" value="Cpn60/GroEL/TCP-1"/>
</dbReference>
<keyword evidence="22" id="KW-1185">Reference proteome</keyword>
<feature type="domain" description="Thioredoxin" evidence="20">
    <location>
        <begin position="350"/>
        <end position="520"/>
    </location>
</feature>
<feature type="signal peptide" evidence="19">
    <location>
        <begin position="1"/>
        <end position="19"/>
    </location>
</feature>
<comment type="subcellular location">
    <subcellularLocation>
        <location evidence="3">Cytoplasm</location>
    </subcellularLocation>
    <subcellularLocation>
        <location evidence="2">Endoplasmic reticulum lumen</location>
    </subcellularLocation>
</comment>
<keyword evidence="8" id="KW-0677">Repeat</keyword>
<dbReference type="InterPro" id="IPR041868">
    <property type="entry name" value="PDIA3_PDI_b"/>
</dbReference>
<evidence type="ECO:0000256" key="11">
    <source>
        <dbReference type="ARBA" id="ARBA00022840"/>
    </source>
</evidence>
<evidence type="ECO:0000313" key="21">
    <source>
        <dbReference type="EMBL" id="MBN3292759.1"/>
    </source>
</evidence>
<evidence type="ECO:0000256" key="3">
    <source>
        <dbReference type="ARBA" id="ARBA00004496"/>
    </source>
</evidence>
<evidence type="ECO:0000256" key="5">
    <source>
        <dbReference type="ARBA" id="ARBA00008020"/>
    </source>
</evidence>
<feature type="chain" id="PRO_5044985168" description="Multifunctional fusion protein" evidence="19">
    <location>
        <begin position="20"/>
        <end position="972"/>
    </location>
</feature>
<dbReference type="PROSITE" id="PS00750">
    <property type="entry name" value="TCP1_1"/>
    <property type="match status" value="1"/>
</dbReference>
<dbReference type="InterPro" id="IPR027413">
    <property type="entry name" value="GROEL-like_equatorial_sf"/>
</dbReference>
<dbReference type="PROSITE" id="PS00751">
    <property type="entry name" value="TCP1_2"/>
    <property type="match status" value="1"/>
</dbReference>
<dbReference type="SUPFAM" id="SSF52029">
    <property type="entry name" value="GroEL apical domain-like"/>
    <property type="match status" value="1"/>
</dbReference>